<dbReference type="PANTHER" id="PTHR37078">
    <property type="entry name" value="NODULE CYSTEINE-RICH (NCR) SECRETED PEPTIDE"/>
    <property type="match status" value="1"/>
</dbReference>
<name>A0A834Z534_TETSI</name>
<dbReference type="Proteomes" id="UP000655225">
    <property type="component" value="Unassembled WGS sequence"/>
</dbReference>
<feature type="chain" id="PRO_5032633915" evidence="1">
    <location>
        <begin position="29"/>
        <end position="141"/>
    </location>
</feature>
<sequence>MASSNRFVLLVLLFIFVTTSHYFRGVEARPLPPLDQPRYKNMFAKLGMVCKCCVGGGGLHMAPVYMHSSVSWVMRMRLETSATAWSLGQTAENSYRRAPQENTGSHKIVRDSHDGLIIQRNMTIFFFLNRKELKLQVTGRV</sequence>
<evidence type="ECO:0000313" key="2">
    <source>
        <dbReference type="EMBL" id="KAF8397401.1"/>
    </source>
</evidence>
<reference evidence="2 3" key="1">
    <citation type="submission" date="2020-04" db="EMBL/GenBank/DDBJ databases">
        <title>Plant Genome Project.</title>
        <authorList>
            <person name="Zhang R.-G."/>
        </authorList>
    </citation>
    <scope>NUCLEOTIDE SEQUENCE [LARGE SCALE GENOMIC DNA]</scope>
    <source>
        <strain evidence="2">YNK0</strain>
        <tissue evidence="2">Leaf</tissue>
    </source>
</reference>
<comment type="caution">
    <text evidence="2">The sequence shown here is derived from an EMBL/GenBank/DDBJ whole genome shotgun (WGS) entry which is preliminary data.</text>
</comment>
<evidence type="ECO:0000256" key="1">
    <source>
        <dbReference type="SAM" id="SignalP"/>
    </source>
</evidence>
<dbReference type="EMBL" id="JABCRI010000011">
    <property type="protein sequence ID" value="KAF8397401.1"/>
    <property type="molecule type" value="Genomic_DNA"/>
</dbReference>
<keyword evidence="1" id="KW-0732">Signal</keyword>
<evidence type="ECO:0000313" key="3">
    <source>
        <dbReference type="Proteomes" id="UP000655225"/>
    </source>
</evidence>
<gene>
    <name evidence="2" type="ORF">HHK36_016315</name>
</gene>
<dbReference type="AlphaFoldDB" id="A0A834Z534"/>
<organism evidence="2 3">
    <name type="scientific">Tetracentron sinense</name>
    <name type="common">Spur-leaf</name>
    <dbReference type="NCBI Taxonomy" id="13715"/>
    <lineage>
        <taxon>Eukaryota</taxon>
        <taxon>Viridiplantae</taxon>
        <taxon>Streptophyta</taxon>
        <taxon>Embryophyta</taxon>
        <taxon>Tracheophyta</taxon>
        <taxon>Spermatophyta</taxon>
        <taxon>Magnoliopsida</taxon>
        <taxon>Trochodendrales</taxon>
        <taxon>Trochodendraceae</taxon>
        <taxon>Tetracentron</taxon>
    </lineage>
</organism>
<accession>A0A834Z534</accession>
<dbReference type="PANTHER" id="PTHR37078:SF4">
    <property type="entry name" value="PROTEIN, PUTATIVE-RELATED"/>
    <property type="match status" value="1"/>
</dbReference>
<feature type="signal peptide" evidence="1">
    <location>
        <begin position="1"/>
        <end position="28"/>
    </location>
</feature>
<keyword evidence="3" id="KW-1185">Reference proteome</keyword>
<proteinExistence type="predicted"/>
<protein>
    <submittedName>
        <fullName evidence="2">Uncharacterized protein</fullName>
    </submittedName>
</protein>